<dbReference type="Pfam" id="PF00153">
    <property type="entry name" value="Mito_carr"/>
    <property type="match status" value="3"/>
</dbReference>
<evidence type="ECO:0000256" key="8">
    <source>
        <dbReference type="ARBA" id="ARBA00023004"/>
    </source>
</evidence>
<accession>A0A074YYQ3</accession>
<evidence type="ECO:0000256" key="11">
    <source>
        <dbReference type="ARBA" id="ARBA00023136"/>
    </source>
</evidence>
<evidence type="ECO:0000256" key="14">
    <source>
        <dbReference type="SAM" id="MobiDB-lite"/>
    </source>
</evidence>
<dbReference type="CTD" id="20325584"/>
<keyword evidence="10" id="KW-0496">Mitochondrion</keyword>
<dbReference type="SUPFAM" id="SSF103506">
    <property type="entry name" value="Mitochondrial carrier"/>
    <property type="match status" value="1"/>
</dbReference>
<keyword evidence="8" id="KW-0408">Iron</keyword>
<evidence type="ECO:0000256" key="9">
    <source>
        <dbReference type="ARBA" id="ARBA00023065"/>
    </source>
</evidence>
<reference evidence="15 16" key="1">
    <citation type="submission" date="2013-11" db="EMBL/GenBank/DDBJ databases">
        <title>Opisthorchis viverrini - life in the bile duct.</title>
        <authorList>
            <person name="Young N.D."/>
            <person name="Nagarajan N."/>
            <person name="Lin S.J."/>
            <person name="Korhonen P.K."/>
            <person name="Jex A.R."/>
            <person name="Hall R.S."/>
            <person name="Safavi-Hemami H."/>
            <person name="Kaewkong W."/>
            <person name="Bertrand D."/>
            <person name="Gao S."/>
            <person name="Seet Q."/>
            <person name="Wongkham S."/>
            <person name="Teh B.T."/>
            <person name="Wongkham C."/>
            <person name="Intapan P.M."/>
            <person name="Maleewong W."/>
            <person name="Yang X."/>
            <person name="Hu M."/>
            <person name="Wang Z."/>
            <person name="Hofmann A."/>
            <person name="Sternberg P.W."/>
            <person name="Tan P."/>
            <person name="Wang J."/>
            <person name="Gasser R.B."/>
        </authorList>
    </citation>
    <scope>NUCLEOTIDE SEQUENCE [LARGE SCALE GENOMIC DNA]</scope>
</reference>
<feature type="repeat" description="Solcar" evidence="12">
    <location>
        <begin position="71"/>
        <end position="159"/>
    </location>
</feature>
<name>A0A074YYQ3_OPIVI</name>
<dbReference type="PANTHER" id="PTHR45758:SF20">
    <property type="entry name" value="MITOFERRIN-2"/>
    <property type="match status" value="1"/>
</dbReference>
<evidence type="ECO:0000256" key="12">
    <source>
        <dbReference type="PROSITE-ProRule" id="PRU00282"/>
    </source>
</evidence>
<evidence type="ECO:0000256" key="7">
    <source>
        <dbReference type="ARBA" id="ARBA00022989"/>
    </source>
</evidence>
<evidence type="ECO:0000256" key="2">
    <source>
        <dbReference type="ARBA" id="ARBA00006375"/>
    </source>
</evidence>
<evidence type="ECO:0000256" key="13">
    <source>
        <dbReference type="RuleBase" id="RU000488"/>
    </source>
</evidence>
<dbReference type="InterPro" id="IPR018108">
    <property type="entry name" value="MCP_transmembrane"/>
</dbReference>
<dbReference type="EMBL" id="KL597117">
    <property type="protein sequence ID" value="KER19926.1"/>
    <property type="molecule type" value="Genomic_DNA"/>
</dbReference>
<evidence type="ECO:0000313" key="15">
    <source>
        <dbReference type="EMBL" id="KER19926.1"/>
    </source>
</evidence>
<dbReference type="GO" id="GO:0048250">
    <property type="term" value="P:iron import into the mitochondrion"/>
    <property type="evidence" value="ECO:0007669"/>
    <property type="project" value="TreeGrafter"/>
</dbReference>
<dbReference type="GO" id="GO:0015093">
    <property type="term" value="F:ferrous iron transmembrane transporter activity"/>
    <property type="evidence" value="ECO:0007669"/>
    <property type="project" value="TreeGrafter"/>
</dbReference>
<keyword evidence="16" id="KW-1185">Reference proteome</keyword>
<evidence type="ECO:0000256" key="10">
    <source>
        <dbReference type="ARBA" id="ARBA00023128"/>
    </source>
</evidence>
<dbReference type="OrthoDB" id="43906at2759"/>
<keyword evidence="9" id="KW-0406">Ion transport</keyword>
<evidence type="ECO:0000256" key="6">
    <source>
        <dbReference type="ARBA" id="ARBA00022792"/>
    </source>
</evidence>
<dbReference type="AlphaFoldDB" id="A0A074YYQ3"/>
<feature type="region of interest" description="Disordered" evidence="14">
    <location>
        <begin position="370"/>
        <end position="399"/>
    </location>
</feature>
<dbReference type="PROSITE" id="PS50920">
    <property type="entry name" value="SOLCAR"/>
    <property type="match status" value="3"/>
</dbReference>
<evidence type="ECO:0000256" key="3">
    <source>
        <dbReference type="ARBA" id="ARBA00022448"/>
    </source>
</evidence>
<organism evidence="15 16">
    <name type="scientific">Opisthorchis viverrini</name>
    <name type="common">Southeast Asian liver fluke</name>
    <dbReference type="NCBI Taxonomy" id="6198"/>
    <lineage>
        <taxon>Eukaryota</taxon>
        <taxon>Metazoa</taxon>
        <taxon>Spiralia</taxon>
        <taxon>Lophotrochozoa</taxon>
        <taxon>Platyhelminthes</taxon>
        <taxon>Trematoda</taxon>
        <taxon>Digenea</taxon>
        <taxon>Opisthorchiida</taxon>
        <taxon>Opisthorchiata</taxon>
        <taxon>Opisthorchiidae</taxon>
        <taxon>Opisthorchis</taxon>
    </lineage>
</organism>
<dbReference type="PANTHER" id="PTHR45758">
    <property type="entry name" value="MITOFERRIN-1-RELATED"/>
    <property type="match status" value="1"/>
</dbReference>
<dbReference type="GeneID" id="20325584"/>
<evidence type="ECO:0000256" key="1">
    <source>
        <dbReference type="ARBA" id="ARBA00004448"/>
    </source>
</evidence>
<feature type="repeat" description="Solcar" evidence="12">
    <location>
        <begin position="258"/>
        <end position="362"/>
    </location>
</feature>
<evidence type="ECO:0000313" key="16">
    <source>
        <dbReference type="Proteomes" id="UP000054324"/>
    </source>
</evidence>
<dbReference type="GO" id="GO:0005743">
    <property type="term" value="C:mitochondrial inner membrane"/>
    <property type="evidence" value="ECO:0007669"/>
    <property type="project" value="UniProtKB-SubCell"/>
</dbReference>
<dbReference type="InterPro" id="IPR023395">
    <property type="entry name" value="MCP_dom_sf"/>
</dbReference>
<dbReference type="KEGG" id="ovi:T265_11416"/>
<feature type="repeat" description="Solcar" evidence="12">
    <location>
        <begin position="167"/>
        <end position="251"/>
    </location>
</feature>
<proteinExistence type="inferred from homology"/>
<keyword evidence="5 12" id="KW-0812">Transmembrane</keyword>
<evidence type="ECO:0008006" key="17">
    <source>
        <dbReference type="Google" id="ProtNLM"/>
    </source>
</evidence>
<dbReference type="FunFam" id="1.50.40.10:FF:000029">
    <property type="entry name" value="Solute carrier family 25 member 28"/>
    <property type="match status" value="1"/>
</dbReference>
<feature type="compositionally biased region" description="Polar residues" evidence="14">
    <location>
        <begin position="381"/>
        <end position="396"/>
    </location>
</feature>
<evidence type="ECO:0000256" key="4">
    <source>
        <dbReference type="ARBA" id="ARBA00022496"/>
    </source>
</evidence>
<keyword evidence="4" id="KW-0410">Iron transport</keyword>
<keyword evidence="6" id="KW-0999">Mitochondrion inner membrane</keyword>
<sequence length="430" mass="46492">MSSDVPHSNPRVSGDPDAAARGIYGREVALSPKAESALLDRIPVNSRLCALQLSGSTKDEPIDYEALPASSSLREHMLAGACAGIMEHIVMYPVDSVKTRMQCLRPMYHTDYSNVFNGLVRLIRTEGARGSLRGIGAMVGGAGPAHAAYFGCYEHVKDLVEKSQMRSTHVAPVIGGACATLLHDAVMTPADAVKQRLQIYHSPYHNSVDCFRRVCLTEGPRVLYRAYFTQLTMNIPYQSIHFVCYETVQSTLNPERHYLPWTHVLAGAAAGGIAAAVTNPLDVCKTILNTQERCALPHLSGTSCHSTSPPNPPQIRGLLGAAQQVFALEGIRGFLRGLGARVLTAVPGTAISWSVYEYFKWYQRISPSDSSQTGGDCGGSADNTKPFQDVSPTERSVSSRRGLLLPAAGEVAYASTGRDDLREVMSIVKE</sequence>
<dbReference type="Proteomes" id="UP000054324">
    <property type="component" value="Unassembled WGS sequence"/>
</dbReference>
<dbReference type="Gene3D" id="1.50.40.10">
    <property type="entry name" value="Mitochondrial carrier domain"/>
    <property type="match status" value="2"/>
</dbReference>
<protein>
    <recommendedName>
        <fullName evidence="17">Mitoferrin-1</fullName>
    </recommendedName>
</protein>
<comment type="subcellular location">
    <subcellularLocation>
        <location evidence="1">Mitochondrion inner membrane</location>
        <topology evidence="1">Multi-pass membrane protein</topology>
    </subcellularLocation>
</comment>
<keyword evidence="11 12" id="KW-0472">Membrane</keyword>
<dbReference type="RefSeq" id="XP_009176329.1">
    <property type="nucleotide sequence ID" value="XM_009178065.1"/>
</dbReference>
<gene>
    <name evidence="15" type="ORF">T265_11416</name>
</gene>
<evidence type="ECO:0000256" key="5">
    <source>
        <dbReference type="ARBA" id="ARBA00022692"/>
    </source>
</evidence>
<comment type="similarity">
    <text evidence="2 13">Belongs to the mitochondrial carrier (TC 2.A.29) family.</text>
</comment>
<dbReference type="STRING" id="6198.A0A074YYQ3"/>
<keyword evidence="7" id="KW-1133">Transmembrane helix</keyword>
<keyword evidence="3 13" id="KW-0813">Transport</keyword>